<comment type="pathway">
    <text evidence="3">Lipid metabolism; fatty acid beta-oxidation.</text>
</comment>
<keyword evidence="7" id="KW-0843">Virulence</keyword>
<dbReference type="CDD" id="cd06558">
    <property type="entry name" value="crotonase-like"/>
    <property type="match status" value="1"/>
</dbReference>
<keyword evidence="9" id="KW-0576">Peroxisome</keyword>
<dbReference type="UniPathway" id="UPA00659"/>
<comment type="subcellular location">
    <subcellularLocation>
        <location evidence="1">Peroxisome</location>
    </subcellularLocation>
</comment>
<evidence type="ECO:0000256" key="10">
    <source>
        <dbReference type="ARBA" id="ARBA00023235"/>
    </source>
</evidence>
<evidence type="ECO:0000313" key="11">
    <source>
        <dbReference type="EMBL" id="KIW07590.1"/>
    </source>
</evidence>
<gene>
    <name evidence="11" type="ORF">PV09_01542</name>
</gene>
<dbReference type="InterPro" id="IPR014748">
    <property type="entry name" value="Enoyl-CoA_hydra_C"/>
</dbReference>
<dbReference type="FunFam" id="3.90.226.10:FF:000024">
    <property type="entry name" value="Delta3,5-delta2,4-dienoyl-CoA isomerase"/>
    <property type="match status" value="1"/>
</dbReference>
<dbReference type="Gene3D" id="1.10.12.10">
    <property type="entry name" value="Lyase 2-enoyl-coa Hydratase, Chain A, domain 2"/>
    <property type="match status" value="1"/>
</dbReference>
<comment type="similarity">
    <text evidence="4">Belongs to the enoyl-CoA hydratase/isomerase family.</text>
</comment>
<evidence type="ECO:0000256" key="8">
    <source>
        <dbReference type="ARBA" id="ARBA00023098"/>
    </source>
</evidence>
<comment type="pathway">
    <text evidence="2">Mycotoxin biosynthesis.</text>
</comment>
<dbReference type="InterPro" id="IPR045002">
    <property type="entry name" value="Ech1-like"/>
</dbReference>
<dbReference type="VEuPathDB" id="FungiDB:PV09_01542"/>
<dbReference type="GO" id="GO:0051750">
    <property type="term" value="F:delta(3,5)-delta(2,4)-dienoyl-CoA isomerase activity"/>
    <property type="evidence" value="ECO:0007669"/>
    <property type="project" value="TreeGrafter"/>
</dbReference>
<dbReference type="InParanoid" id="A0A0D2AMA0"/>
<evidence type="ECO:0000256" key="7">
    <source>
        <dbReference type="ARBA" id="ARBA00023026"/>
    </source>
</evidence>
<keyword evidence="10" id="KW-0413">Isomerase</keyword>
<dbReference type="GO" id="GO:0006635">
    <property type="term" value="P:fatty acid beta-oxidation"/>
    <property type="evidence" value="ECO:0007669"/>
    <property type="project" value="UniProtKB-UniPathway"/>
</dbReference>
<evidence type="ECO:0000256" key="9">
    <source>
        <dbReference type="ARBA" id="ARBA00023140"/>
    </source>
</evidence>
<dbReference type="Pfam" id="PF00378">
    <property type="entry name" value="ECH_1"/>
    <property type="match status" value="1"/>
</dbReference>
<evidence type="ECO:0000256" key="3">
    <source>
        <dbReference type="ARBA" id="ARBA00005005"/>
    </source>
</evidence>
<keyword evidence="8" id="KW-0443">Lipid metabolism</keyword>
<accession>A0A0D2AMA0</accession>
<dbReference type="OrthoDB" id="14970at2759"/>
<dbReference type="InterPro" id="IPR029045">
    <property type="entry name" value="ClpP/crotonase-like_dom_sf"/>
</dbReference>
<dbReference type="Gene3D" id="3.90.226.10">
    <property type="entry name" value="2-enoyl-CoA Hydratase, Chain A, domain 1"/>
    <property type="match status" value="1"/>
</dbReference>
<dbReference type="PANTHER" id="PTHR43149">
    <property type="entry name" value="ENOYL-COA HYDRATASE"/>
    <property type="match status" value="1"/>
</dbReference>
<proteinExistence type="inferred from homology"/>
<name>A0A0D2AMA0_9PEZI</name>
<dbReference type="InterPro" id="IPR001753">
    <property type="entry name" value="Enoyl-CoA_hydra/iso"/>
</dbReference>
<dbReference type="STRING" id="253628.A0A0D2AMA0"/>
<dbReference type="Proteomes" id="UP000053259">
    <property type="component" value="Unassembled WGS sequence"/>
</dbReference>
<dbReference type="FunFam" id="1.10.12.10:FF:000004">
    <property type="entry name" value="Delta3,5-delta2,4-dienoyl-CoA isomerase"/>
    <property type="match status" value="1"/>
</dbReference>
<evidence type="ECO:0000256" key="2">
    <source>
        <dbReference type="ARBA" id="ARBA00004685"/>
    </source>
</evidence>
<dbReference type="GO" id="GO:0005777">
    <property type="term" value="C:peroxisome"/>
    <property type="evidence" value="ECO:0007669"/>
    <property type="project" value="UniProtKB-SubCell"/>
</dbReference>
<organism evidence="11 12">
    <name type="scientific">Verruconis gallopava</name>
    <dbReference type="NCBI Taxonomy" id="253628"/>
    <lineage>
        <taxon>Eukaryota</taxon>
        <taxon>Fungi</taxon>
        <taxon>Dikarya</taxon>
        <taxon>Ascomycota</taxon>
        <taxon>Pezizomycotina</taxon>
        <taxon>Dothideomycetes</taxon>
        <taxon>Pleosporomycetidae</taxon>
        <taxon>Venturiales</taxon>
        <taxon>Sympoventuriaceae</taxon>
        <taxon>Verruconis</taxon>
    </lineage>
</organism>
<dbReference type="AlphaFoldDB" id="A0A0D2AMA0"/>
<keyword evidence="12" id="KW-1185">Reference proteome</keyword>
<protein>
    <submittedName>
        <fullName evidence="11">Uncharacterized protein</fullName>
    </submittedName>
</protein>
<dbReference type="GeneID" id="27309515"/>
<keyword evidence="5" id="KW-0276">Fatty acid metabolism</keyword>
<dbReference type="HOGENOM" id="CLU_009834_7_0_1"/>
<sequence length="278" mass="30761">MPDTYNYEYFNVTFPAEFVAQVEINRPEKLNAFIQKMWLNFSAIIKKLSLDPDCRAVIISGAGPRAFTAGLDVQAASQGTLKKSDTDVARKARKTRESIIEFQDCITDIERCGKPVIIVYHGISYGLGIDMGVACDIRIATKDVRLSVKEVDIGLAADIGTLTRLPKSGCSFSWVKEVALTAREFYADEALRVGFVSHVVENKEAGIKKAIEIASLIASKSPVAVYGTKELLNWSRDRPVDDGLKYTAIWNAGMIQTSDVERAMLSGLQKRKPTFEKL</sequence>
<evidence type="ECO:0000256" key="4">
    <source>
        <dbReference type="ARBA" id="ARBA00005254"/>
    </source>
</evidence>
<dbReference type="GO" id="GO:0005739">
    <property type="term" value="C:mitochondrion"/>
    <property type="evidence" value="ECO:0007669"/>
    <property type="project" value="TreeGrafter"/>
</dbReference>
<dbReference type="RefSeq" id="XP_016217459.1">
    <property type="nucleotide sequence ID" value="XM_016354447.1"/>
</dbReference>
<evidence type="ECO:0000256" key="6">
    <source>
        <dbReference type="ARBA" id="ARBA00022990"/>
    </source>
</evidence>
<evidence type="ECO:0000256" key="5">
    <source>
        <dbReference type="ARBA" id="ARBA00022832"/>
    </source>
</evidence>
<dbReference type="SUPFAM" id="SSF52096">
    <property type="entry name" value="ClpP/crotonase"/>
    <property type="match status" value="1"/>
</dbReference>
<reference evidence="11 12" key="1">
    <citation type="submission" date="2015-01" db="EMBL/GenBank/DDBJ databases">
        <title>The Genome Sequence of Ochroconis gallopava CBS43764.</title>
        <authorList>
            <consortium name="The Broad Institute Genomics Platform"/>
            <person name="Cuomo C."/>
            <person name="de Hoog S."/>
            <person name="Gorbushina A."/>
            <person name="Stielow B."/>
            <person name="Teixiera M."/>
            <person name="Abouelleil A."/>
            <person name="Chapman S.B."/>
            <person name="Priest M."/>
            <person name="Young S.K."/>
            <person name="Wortman J."/>
            <person name="Nusbaum C."/>
            <person name="Birren B."/>
        </authorList>
    </citation>
    <scope>NUCLEOTIDE SEQUENCE [LARGE SCALE GENOMIC DNA]</scope>
    <source>
        <strain evidence="11 12">CBS 43764</strain>
    </source>
</reference>
<evidence type="ECO:0000313" key="12">
    <source>
        <dbReference type="Proteomes" id="UP000053259"/>
    </source>
</evidence>
<keyword evidence="6" id="KW-0007">Acetylation</keyword>
<dbReference type="PANTHER" id="PTHR43149:SF1">
    <property type="entry name" value="DELTA(3,5)-DELTA(2,4)-DIENOYL-COA ISOMERASE, MITOCHONDRIAL"/>
    <property type="match status" value="1"/>
</dbReference>
<evidence type="ECO:0000256" key="1">
    <source>
        <dbReference type="ARBA" id="ARBA00004275"/>
    </source>
</evidence>
<dbReference type="EMBL" id="KN847532">
    <property type="protein sequence ID" value="KIW07590.1"/>
    <property type="molecule type" value="Genomic_DNA"/>
</dbReference>